<protein>
    <submittedName>
        <fullName evidence="3">Dynein light chain Tctex-type 1</fullName>
    </submittedName>
</protein>
<dbReference type="PANTHER" id="PTHR21255">
    <property type="entry name" value="T-COMPLEX-ASSOCIATED-TESTIS-EXPRESSED 1/ DYNEIN LIGHT CHAIN"/>
    <property type="match status" value="1"/>
</dbReference>
<sequence length="110" mass="12289">TPPSYDDVTGICKEVLDEVIGTSSYIHTEAVNWNQKIVELITERLVRLDRPYKFCVCCVIMQLGLGTGLNCSSTCYWDKSSDQAFAYRWENKGVLAVVNVFCISVSSPKA</sequence>
<dbReference type="GO" id="GO:0007018">
    <property type="term" value="P:microtubule-based movement"/>
    <property type="evidence" value="ECO:0007669"/>
    <property type="project" value="TreeGrafter"/>
</dbReference>
<dbReference type="GO" id="GO:0045505">
    <property type="term" value="F:dynein intermediate chain binding"/>
    <property type="evidence" value="ECO:0007669"/>
    <property type="project" value="TreeGrafter"/>
</dbReference>
<keyword evidence="2" id="KW-1185">Reference proteome</keyword>
<accession>A0A914BWH3</accession>
<dbReference type="Gene3D" id="3.30.1140.40">
    <property type="entry name" value="Tctex-1"/>
    <property type="match status" value="1"/>
</dbReference>
<dbReference type="GO" id="GO:0005737">
    <property type="term" value="C:cytoplasm"/>
    <property type="evidence" value="ECO:0007669"/>
    <property type="project" value="TreeGrafter"/>
</dbReference>
<name>A0A914BWH3_9BILA</name>
<comment type="similarity">
    <text evidence="1">Belongs to the dynein light chain Tctex-type family.</text>
</comment>
<dbReference type="Pfam" id="PF03645">
    <property type="entry name" value="Tctex-1"/>
    <property type="match status" value="1"/>
</dbReference>
<dbReference type="CDD" id="cd21455">
    <property type="entry name" value="DLC-like_DYNLT1_DYNLT3"/>
    <property type="match status" value="1"/>
</dbReference>
<dbReference type="InterPro" id="IPR005334">
    <property type="entry name" value="Tctex-1-like"/>
</dbReference>
<dbReference type="GO" id="GO:0005868">
    <property type="term" value="C:cytoplasmic dynein complex"/>
    <property type="evidence" value="ECO:0007669"/>
    <property type="project" value="TreeGrafter"/>
</dbReference>
<dbReference type="PANTHER" id="PTHR21255:SF4">
    <property type="entry name" value="DYNEIN LIGHT CHAIN TCTEX-TYPE"/>
    <property type="match status" value="1"/>
</dbReference>
<dbReference type="InterPro" id="IPR038586">
    <property type="entry name" value="Tctex-1-like_sf"/>
</dbReference>
<dbReference type="AlphaFoldDB" id="A0A914BWH3"/>
<dbReference type="WBParaSite" id="ACRNAN_Path_1159.g4475.t1">
    <property type="protein sequence ID" value="ACRNAN_Path_1159.g4475.t1"/>
    <property type="gene ID" value="ACRNAN_Path_1159.g4475"/>
</dbReference>
<evidence type="ECO:0000313" key="2">
    <source>
        <dbReference type="Proteomes" id="UP000887540"/>
    </source>
</evidence>
<evidence type="ECO:0000256" key="1">
    <source>
        <dbReference type="ARBA" id="ARBA00005361"/>
    </source>
</evidence>
<evidence type="ECO:0000313" key="3">
    <source>
        <dbReference type="WBParaSite" id="ACRNAN_Path_1159.g4475.t1"/>
    </source>
</evidence>
<organism evidence="2 3">
    <name type="scientific">Acrobeloides nanus</name>
    <dbReference type="NCBI Taxonomy" id="290746"/>
    <lineage>
        <taxon>Eukaryota</taxon>
        <taxon>Metazoa</taxon>
        <taxon>Ecdysozoa</taxon>
        <taxon>Nematoda</taxon>
        <taxon>Chromadorea</taxon>
        <taxon>Rhabditida</taxon>
        <taxon>Tylenchina</taxon>
        <taxon>Cephalobomorpha</taxon>
        <taxon>Cephaloboidea</taxon>
        <taxon>Cephalobidae</taxon>
        <taxon>Acrobeloides</taxon>
    </lineage>
</organism>
<reference evidence="3" key="1">
    <citation type="submission" date="2022-11" db="UniProtKB">
        <authorList>
            <consortium name="WormBaseParasite"/>
        </authorList>
    </citation>
    <scope>IDENTIFICATION</scope>
</reference>
<proteinExistence type="inferred from homology"/>
<dbReference type="Proteomes" id="UP000887540">
    <property type="component" value="Unplaced"/>
</dbReference>